<comment type="subcellular location">
    <subcellularLocation>
        <location evidence="1">Mitochondrion</location>
    </subcellularLocation>
</comment>
<dbReference type="Gene3D" id="3.10.450.240">
    <property type="match status" value="1"/>
</dbReference>
<dbReference type="InterPro" id="IPR007379">
    <property type="entry name" value="Tim44-like_dom"/>
</dbReference>
<keyword evidence="2" id="KW-0809">Transit peptide</keyword>
<dbReference type="GO" id="GO:0005739">
    <property type="term" value="C:mitochondrion"/>
    <property type="evidence" value="ECO:0007669"/>
    <property type="project" value="UniProtKB-SubCell"/>
</dbReference>
<evidence type="ECO:0000256" key="6">
    <source>
        <dbReference type="ARBA" id="ARBA00038073"/>
    </source>
</evidence>
<evidence type="ECO:0000256" key="2">
    <source>
        <dbReference type="ARBA" id="ARBA00022946"/>
    </source>
</evidence>
<dbReference type="SUPFAM" id="SSF54427">
    <property type="entry name" value="NTF2-like"/>
    <property type="match status" value="1"/>
</dbReference>
<protein>
    <recommendedName>
        <fullName evidence="7">Large ribosomal subunit protein mL45</fullName>
    </recommendedName>
    <alternativeName>
        <fullName evidence="8">39S ribosomal protein L45, mitochondrial</fullName>
    </alternativeName>
</protein>
<gene>
    <name evidence="10" type="ORF">D917_03816</name>
</gene>
<dbReference type="PANTHER" id="PTHR28554">
    <property type="entry name" value="39S RIBOSOMAL PROTEIN L45, MITOCHONDRIAL"/>
    <property type="match status" value="1"/>
</dbReference>
<evidence type="ECO:0000313" key="11">
    <source>
        <dbReference type="Proteomes" id="UP000243006"/>
    </source>
</evidence>
<evidence type="ECO:0000313" key="10">
    <source>
        <dbReference type="EMBL" id="OUC40764.1"/>
    </source>
</evidence>
<dbReference type="Proteomes" id="UP000243006">
    <property type="component" value="Unassembled WGS sequence"/>
</dbReference>
<keyword evidence="4" id="KW-0496">Mitochondrion</keyword>
<evidence type="ECO:0000256" key="1">
    <source>
        <dbReference type="ARBA" id="ARBA00004173"/>
    </source>
</evidence>
<evidence type="ECO:0000256" key="8">
    <source>
        <dbReference type="ARBA" id="ARBA00043031"/>
    </source>
</evidence>
<dbReference type="EMBL" id="LVZM01022453">
    <property type="protein sequence ID" value="OUC40764.1"/>
    <property type="molecule type" value="Genomic_DNA"/>
</dbReference>
<evidence type="ECO:0000256" key="7">
    <source>
        <dbReference type="ARBA" id="ARBA00039448"/>
    </source>
</evidence>
<comment type="caution">
    <text evidence="10">The sequence shown here is derived from an EMBL/GenBank/DDBJ whole genome shotgun (WGS) entry which is preliminary data.</text>
</comment>
<evidence type="ECO:0000256" key="4">
    <source>
        <dbReference type="ARBA" id="ARBA00023128"/>
    </source>
</evidence>
<accession>A0A1Y3E6L8</accession>
<keyword evidence="3" id="KW-0689">Ribosomal protein</keyword>
<dbReference type="GO" id="GO:0005840">
    <property type="term" value="C:ribosome"/>
    <property type="evidence" value="ECO:0007669"/>
    <property type="project" value="UniProtKB-KW"/>
</dbReference>
<evidence type="ECO:0000259" key="9">
    <source>
        <dbReference type="Pfam" id="PF04280"/>
    </source>
</evidence>
<reference evidence="10 11" key="1">
    <citation type="submission" date="2015-04" db="EMBL/GenBank/DDBJ databases">
        <title>Draft genome of the roundworm Trichinella nativa.</title>
        <authorList>
            <person name="Mitreva M."/>
        </authorList>
    </citation>
    <scope>NUCLEOTIDE SEQUENCE [LARGE SCALE GENOMIC DNA]</scope>
    <source>
        <strain evidence="10 11">ISS45</strain>
    </source>
</reference>
<evidence type="ECO:0000256" key="5">
    <source>
        <dbReference type="ARBA" id="ARBA00023274"/>
    </source>
</evidence>
<sequence>MWEELNLKSLRWQFVESVEPARVVQMRTSSVMQEDNIFAQVTVRMHTKQKLAIYDQFGRLYMGNETVPRDVLEYIVYEKHLSNLYGKWRLHGKIRPCWLSAKDNVLPTFVKPSVCPNATQEIDVQLEEQNIISVE</sequence>
<name>A0A1Y3E6L8_9BILA</name>
<proteinExistence type="inferred from homology"/>
<dbReference type="InterPro" id="IPR051975">
    <property type="entry name" value="mtLSU_mL45"/>
</dbReference>
<keyword evidence="5" id="KW-0687">Ribonucleoprotein</keyword>
<comment type="similarity">
    <text evidence="6">Belongs to the mitochondrion-specific ribosomal protein mL45 family.</text>
</comment>
<dbReference type="PANTHER" id="PTHR28554:SF1">
    <property type="entry name" value="LARGE RIBOSOMAL SUBUNIT PROTEIN ML45"/>
    <property type="match status" value="1"/>
</dbReference>
<dbReference type="AlphaFoldDB" id="A0A1Y3E6L8"/>
<dbReference type="InterPro" id="IPR032710">
    <property type="entry name" value="NTF2-like_dom_sf"/>
</dbReference>
<evidence type="ECO:0000256" key="3">
    <source>
        <dbReference type="ARBA" id="ARBA00022980"/>
    </source>
</evidence>
<dbReference type="GO" id="GO:1990904">
    <property type="term" value="C:ribonucleoprotein complex"/>
    <property type="evidence" value="ECO:0007669"/>
    <property type="project" value="UniProtKB-KW"/>
</dbReference>
<feature type="domain" description="Tim44-like" evidence="9">
    <location>
        <begin position="10"/>
        <end position="93"/>
    </location>
</feature>
<dbReference type="Pfam" id="PF04280">
    <property type="entry name" value="Tim44"/>
    <property type="match status" value="1"/>
</dbReference>
<organism evidence="10 11">
    <name type="scientific">Trichinella nativa</name>
    <dbReference type="NCBI Taxonomy" id="6335"/>
    <lineage>
        <taxon>Eukaryota</taxon>
        <taxon>Metazoa</taxon>
        <taxon>Ecdysozoa</taxon>
        <taxon>Nematoda</taxon>
        <taxon>Enoplea</taxon>
        <taxon>Dorylaimia</taxon>
        <taxon>Trichinellida</taxon>
        <taxon>Trichinellidae</taxon>
        <taxon>Trichinella</taxon>
    </lineage>
</organism>